<sequence>MGTFSWKLSDIPLGTEDDSVYISSTTIKNENKFAWYRFIQSGYFLGWFMMILITTNHVNHWVYLTNWGEALLTTYFLLAAITNACLKSGVGEEKTNVLKKITSLFQHCSFSVSVTLTVAYWVLLRTELEKPRNWHTHGINMLLVFVDVIVTEVPVKMAHLMYTFAVCWAYFSMTLIVYYNSTNPKHLEIYADTLDWGNLPVKSCILGFGLILLVIPLFHTLLVALTKLRKKNNKE</sequence>
<accession>A0ABN7T8J9</accession>
<dbReference type="Pfam" id="PF21534">
    <property type="entry name" value="Rost"/>
    <property type="match status" value="1"/>
</dbReference>
<feature type="transmembrane region" description="Helical" evidence="1">
    <location>
        <begin position="61"/>
        <end position="81"/>
    </location>
</feature>
<protein>
    <submittedName>
        <fullName evidence="2">Oidioi.mRNA.OKI2018_I69.chr2.g6681.t1.cds</fullName>
    </submittedName>
</protein>
<evidence type="ECO:0000256" key="1">
    <source>
        <dbReference type="SAM" id="Phobius"/>
    </source>
</evidence>
<evidence type="ECO:0000313" key="2">
    <source>
        <dbReference type="EMBL" id="CAG5112465.1"/>
    </source>
</evidence>
<feature type="transmembrane region" description="Helical" evidence="1">
    <location>
        <begin position="101"/>
        <end position="122"/>
    </location>
</feature>
<dbReference type="Proteomes" id="UP001158576">
    <property type="component" value="Chromosome 2"/>
</dbReference>
<dbReference type="EMBL" id="OU015567">
    <property type="protein sequence ID" value="CAG5112465.1"/>
    <property type="molecule type" value="Genomic_DNA"/>
</dbReference>
<gene>
    <name evidence="2" type="ORF">OKIOD_LOCUS15446</name>
</gene>
<proteinExistence type="predicted"/>
<name>A0ABN7T8J9_OIKDI</name>
<keyword evidence="3" id="KW-1185">Reference proteome</keyword>
<keyword evidence="1" id="KW-0812">Transmembrane</keyword>
<feature type="transmembrane region" description="Helical" evidence="1">
    <location>
        <begin position="199"/>
        <end position="225"/>
    </location>
</feature>
<keyword evidence="1" id="KW-1133">Transmembrane helix</keyword>
<reference evidence="2 3" key="1">
    <citation type="submission" date="2021-04" db="EMBL/GenBank/DDBJ databases">
        <authorList>
            <person name="Bliznina A."/>
        </authorList>
    </citation>
    <scope>NUCLEOTIDE SEQUENCE [LARGE SCALE GENOMIC DNA]</scope>
</reference>
<feature type="transmembrane region" description="Helical" evidence="1">
    <location>
        <begin position="134"/>
        <end position="153"/>
    </location>
</feature>
<dbReference type="PANTHER" id="PTHR12242:SF1">
    <property type="entry name" value="MYND-TYPE DOMAIN-CONTAINING PROTEIN"/>
    <property type="match status" value="1"/>
</dbReference>
<evidence type="ECO:0000313" key="3">
    <source>
        <dbReference type="Proteomes" id="UP001158576"/>
    </source>
</evidence>
<keyword evidence="1" id="KW-0472">Membrane</keyword>
<dbReference type="InterPro" id="IPR049352">
    <property type="entry name" value="Rost"/>
</dbReference>
<dbReference type="PANTHER" id="PTHR12242">
    <property type="entry name" value="OS02G0130600 PROTEIN-RELATED"/>
    <property type="match status" value="1"/>
</dbReference>
<organism evidence="2 3">
    <name type="scientific">Oikopleura dioica</name>
    <name type="common">Tunicate</name>
    <dbReference type="NCBI Taxonomy" id="34765"/>
    <lineage>
        <taxon>Eukaryota</taxon>
        <taxon>Metazoa</taxon>
        <taxon>Chordata</taxon>
        <taxon>Tunicata</taxon>
        <taxon>Appendicularia</taxon>
        <taxon>Copelata</taxon>
        <taxon>Oikopleuridae</taxon>
        <taxon>Oikopleura</taxon>
    </lineage>
</organism>
<feature type="transmembrane region" description="Helical" evidence="1">
    <location>
        <begin position="34"/>
        <end position="55"/>
    </location>
</feature>
<feature type="transmembrane region" description="Helical" evidence="1">
    <location>
        <begin position="160"/>
        <end position="179"/>
    </location>
</feature>